<dbReference type="GO" id="GO:0008168">
    <property type="term" value="F:methyltransferase activity"/>
    <property type="evidence" value="ECO:0007669"/>
    <property type="project" value="UniProtKB-KW"/>
</dbReference>
<dbReference type="InterPro" id="IPR029063">
    <property type="entry name" value="SAM-dependent_MTases_sf"/>
</dbReference>
<evidence type="ECO:0000313" key="2">
    <source>
        <dbReference type="Proteomes" id="UP001500840"/>
    </source>
</evidence>
<keyword evidence="2" id="KW-1185">Reference proteome</keyword>
<comment type="caution">
    <text evidence="1">The sequence shown here is derived from an EMBL/GenBank/DDBJ whole genome shotgun (WGS) entry which is preliminary data.</text>
</comment>
<reference evidence="2" key="1">
    <citation type="journal article" date="2019" name="Int. J. Syst. Evol. Microbiol.">
        <title>The Global Catalogue of Microorganisms (GCM) 10K type strain sequencing project: providing services to taxonomists for standard genome sequencing and annotation.</title>
        <authorList>
            <consortium name="The Broad Institute Genomics Platform"/>
            <consortium name="The Broad Institute Genome Sequencing Center for Infectious Disease"/>
            <person name="Wu L."/>
            <person name="Ma J."/>
        </authorList>
    </citation>
    <scope>NUCLEOTIDE SEQUENCE [LARGE SCALE GENOMIC DNA]</scope>
    <source>
        <strain evidence="2">JCM 17759</strain>
    </source>
</reference>
<gene>
    <name evidence="1" type="ORF">GCM10023156_71660</name>
</gene>
<protein>
    <submittedName>
        <fullName evidence="1">Class I SAM-dependent methyltransferase</fullName>
    </submittedName>
</protein>
<dbReference type="Proteomes" id="UP001500840">
    <property type="component" value="Unassembled WGS sequence"/>
</dbReference>
<proteinExistence type="predicted"/>
<dbReference type="GO" id="GO:0032259">
    <property type="term" value="P:methylation"/>
    <property type="evidence" value="ECO:0007669"/>
    <property type="project" value="UniProtKB-KW"/>
</dbReference>
<name>A0ABP8NXJ5_9BACT</name>
<sequence length="429" mass="46564">MNSPPGSTASMPMHDSLPDEQIAAYEAAIAELASSTPAGSDAKVVKRLRHQFGSDAFYELIAIARLQRKARQKLGEGVWWATDRALQQATAWQVAKLKSSWFGDHLVYDLCCGIGGDALELARRGAPHGGVVAVDMDPVIQQYTEANLRKAVSGDSATAGTIKTVCEDVLKIEIPANAAIHLDPDRRADGKRTTRPEDYQPSLSQILPRIEAAPAAIIKLAPAAKIELAKIELDDRTHRAWISLSGGVREQSLIFGDALPRGEFQPGSVSAFAVRSDGSYSRFDASDTPAGELDSIRVASAKSPGQWIIDPDAAVRAAGMTEYFARTYGLKTLGGPTGFLTSEDEIDDARMEKIREIASVGEVIWSGSCDERKLRRELRQRNQYAERIKVRGSGHDPAVLSKRLRPCGESPIGLWIGRAEKGVFAAFTR</sequence>
<organism evidence="1 2">
    <name type="scientific">Novipirellula rosea</name>
    <dbReference type="NCBI Taxonomy" id="1031540"/>
    <lineage>
        <taxon>Bacteria</taxon>
        <taxon>Pseudomonadati</taxon>
        <taxon>Planctomycetota</taxon>
        <taxon>Planctomycetia</taxon>
        <taxon>Pirellulales</taxon>
        <taxon>Pirellulaceae</taxon>
        <taxon>Novipirellula</taxon>
    </lineage>
</organism>
<dbReference type="SUPFAM" id="SSF53335">
    <property type="entry name" value="S-adenosyl-L-methionine-dependent methyltransferases"/>
    <property type="match status" value="1"/>
</dbReference>
<evidence type="ECO:0000313" key="1">
    <source>
        <dbReference type="EMBL" id="GAA4473528.1"/>
    </source>
</evidence>
<dbReference type="RefSeq" id="WP_345328499.1">
    <property type="nucleotide sequence ID" value="NZ_BAABGA010000120.1"/>
</dbReference>
<keyword evidence="1" id="KW-0489">Methyltransferase</keyword>
<accession>A0ABP8NXJ5</accession>
<dbReference type="EMBL" id="BAABGA010000120">
    <property type="protein sequence ID" value="GAA4473528.1"/>
    <property type="molecule type" value="Genomic_DNA"/>
</dbReference>
<dbReference type="Gene3D" id="3.40.50.150">
    <property type="entry name" value="Vaccinia Virus protein VP39"/>
    <property type="match status" value="1"/>
</dbReference>
<dbReference type="CDD" id="cd02440">
    <property type="entry name" value="AdoMet_MTases"/>
    <property type="match status" value="1"/>
</dbReference>
<keyword evidence="1" id="KW-0808">Transferase</keyword>